<reference evidence="3" key="3">
    <citation type="submission" date="2015-04" db="UniProtKB">
        <authorList>
            <consortium name="EnsemblPlants"/>
        </authorList>
    </citation>
    <scope>IDENTIFICATION</scope>
    <source>
        <strain evidence="3">cv. Jemalong A17</strain>
    </source>
</reference>
<dbReference type="HOGENOM" id="CLU_2797773_0_0_1"/>
<proteinExistence type="predicted"/>
<dbReference type="EMBL" id="CM001220">
    <property type="protein sequence ID" value="AES88697.1"/>
    <property type="molecule type" value="Genomic_DNA"/>
</dbReference>
<name>G7JRH5_MEDTR</name>
<evidence type="ECO:0000256" key="1">
    <source>
        <dbReference type="SAM" id="MobiDB-lite"/>
    </source>
</evidence>
<dbReference type="EnsemblPlants" id="AES88697">
    <property type="protein sequence ID" value="AES88697"/>
    <property type="gene ID" value="MTR_4g061040"/>
</dbReference>
<reference evidence="2 4" key="1">
    <citation type="journal article" date="2011" name="Nature">
        <title>The Medicago genome provides insight into the evolution of rhizobial symbioses.</title>
        <authorList>
            <person name="Young N.D."/>
            <person name="Debelle F."/>
            <person name="Oldroyd G.E."/>
            <person name="Geurts R."/>
            <person name="Cannon S.B."/>
            <person name="Udvardi M.K."/>
            <person name="Benedito V.A."/>
            <person name="Mayer K.F."/>
            <person name="Gouzy J."/>
            <person name="Schoof H."/>
            <person name="Van de Peer Y."/>
            <person name="Proost S."/>
            <person name="Cook D.R."/>
            <person name="Meyers B.C."/>
            <person name="Spannagl M."/>
            <person name="Cheung F."/>
            <person name="De Mita S."/>
            <person name="Krishnakumar V."/>
            <person name="Gundlach H."/>
            <person name="Zhou S."/>
            <person name="Mudge J."/>
            <person name="Bharti A.K."/>
            <person name="Murray J.D."/>
            <person name="Naoumkina M.A."/>
            <person name="Rosen B."/>
            <person name="Silverstein K.A."/>
            <person name="Tang H."/>
            <person name="Rombauts S."/>
            <person name="Zhao P.X."/>
            <person name="Zhou P."/>
            <person name="Barbe V."/>
            <person name="Bardou P."/>
            <person name="Bechner M."/>
            <person name="Bellec A."/>
            <person name="Berger A."/>
            <person name="Berges H."/>
            <person name="Bidwell S."/>
            <person name="Bisseling T."/>
            <person name="Choisne N."/>
            <person name="Couloux A."/>
            <person name="Denny R."/>
            <person name="Deshpande S."/>
            <person name="Dai X."/>
            <person name="Doyle J.J."/>
            <person name="Dudez A.M."/>
            <person name="Farmer A.D."/>
            <person name="Fouteau S."/>
            <person name="Franken C."/>
            <person name="Gibelin C."/>
            <person name="Gish J."/>
            <person name="Goldstein S."/>
            <person name="Gonzalez A.J."/>
            <person name="Green P.J."/>
            <person name="Hallab A."/>
            <person name="Hartog M."/>
            <person name="Hua A."/>
            <person name="Humphray S.J."/>
            <person name="Jeong D.H."/>
            <person name="Jing Y."/>
            <person name="Jocker A."/>
            <person name="Kenton S.M."/>
            <person name="Kim D.J."/>
            <person name="Klee K."/>
            <person name="Lai H."/>
            <person name="Lang C."/>
            <person name="Lin S."/>
            <person name="Macmil S.L."/>
            <person name="Magdelenat G."/>
            <person name="Matthews L."/>
            <person name="McCorrison J."/>
            <person name="Monaghan E.L."/>
            <person name="Mun J.H."/>
            <person name="Najar F.Z."/>
            <person name="Nicholson C."/>
            <person name="Noirot C."/>
            <person name="O'Bleness M."/>
            <person name="Paule C.R."/>
            <person name="Poulain J."/>
            <person name="Prion F."/>
            <person name="Qin B."/>
            <person name="Qu C."/>
            <person name="Retzel E.F."/>
            <person name="Riddle C."/>
            <person name="Sallet E."/>
            <person name="Samain S."/>
            <person name="Samson N."/>
            <person name="Sanders I."/>
            <person name="Saurat O."/>
            <person name="Scarpelli C."/>
            <person name="Schiex T."/>
            <person name="Segurens B."/>
            <person name="Severin A.J."/>
            <person name="Sherrier D.J."/>
            <person name="Shi R."/>
            <person name="Sims S."/>
            <person name="Singer S.R."/>
            <person name="Sinharoy S."/>
            <person name="Sterck L."/>
            <person name="Viollet A."/>
            <person name="Wang B.B."/>
            <person name="Wang K."/>
            <person name="Wang M."/>
            <person name="Wang X."/>
            <person name="Warfsmann J."/>
            <person name="Weissenbach J."/>
            <person name="White D.D."/>
            <person name="White J.D."/>
            <person name="Wiley G.B."/>
            <person name="Wincker P."/>
            <person name="Xing Y."/>
            <person name="Yang L."/>
            <person name="Yao Z."/>
            <person name="Ying F."/>
            <person name="Zhai J."/>
            <person name="Zhou L."/>
            <person name="Zuber A."/>
            <person name="Denarie J."/>
            <person name="Dixon R.A."/>
            <person name="May G.D."/>
            <person name="Schwartz D.C."/>
            <person name="Rogers J."/>
            <person name="Quetier F."/>
            <person name="Town C.D."/>
            <person name="Roe B.A."/>
        </authorList>
    </citation>
    <scope>NUCLEOTIDE SEQUENCE [LARGE SCALE GENOMIC DNA]</scope>
    <source>
        <strain evidence="2">A17</strain>
        <strain evidence="3 4">cv. Jemalong A17</strain>
    </source>
</reference>
<sequence length="68" mass="7932">MNQIKWNIVAKRKHRCSSRFNDDNEKPQISAKSSHWKTVRSSPEGGKVNALRAAKTKKKKKKKKKKQE</sequence>
<dbReference type="AlphaFoldDB" id="G7JRH5"/>
<evidence type="ECO:0000313" key="2">
    <source>
        <dbReference type="EMBL" id="AES88697.1"/>
    </source>
</evidence>
<protein>
    <submittedName>
        <fullName evidence="2 3">Uncharacterized protein</fullName>
    </submittedName>
</protein>
<organism evidence="2 4">
    <name type="scientific">Medicago truncatula</name>
    <name type="common">Barrel medic</name>
    <name type="synonym">Medicago tribuloides</name>
    <dbReference type="NCBI Taxonomy" id="3880"/>
    <lineage>
        <taxon>Eukaryota</taxon>
        <taxon>Viridiplantae</taxon>
        <taxon>Streptophyta</taxon>
        <taxon>Embryophyta</taxon>
        <taxon>Tracheophyta</taxon>
        <taxon>Spermatophyta</taxon>
        <taxon>Magnoliopsida</taxon>
        <taxon>eudicotyledons</taxon>
        <taxon>Gunneridae</taxon>
        <taxon>Pentapetalae</taxon>
        <taxon>rosids</taxon>
        <taxon>fabids</taxon>
        <taxon>Fabales</taxon>
        <taxon>Fabaceae</taxon>
        <taxon>Papilionoideae</taxon>
        <taxon>50 kb inversion clade</taxon>
        <taxon>NPAAA clade</taxon>
        <taxon>Hologalegina</taxon>
        <taxon>IRL clade</taxon>
        <taxon>Trifolieae</taxon>
        <taxon>Medicago</taxon>
    </lineage>
</organism>
<feature type="compositionally biased region" description="Basic residues" evidence="1">
    <location>
        <begin position="54"/>
        <end position="68"/>
    </location>
</feature>
<evidence type="ECO:0000313" key="4">
    <source>
        <dbReference type="Proteomes" id="UP000002051"/>
    </source>
</evidence>
<keyword evidence="4" id="KW-1185">Reference proteome</keyword>
<accession>G7JRH5</accession>
<reference evidence="2 4" key="2">
    <citation type="journal article" date="2014" name="BMC Genomics">
        <title>An improved genome release (version Mt4.0) for the model legume Medicago truncatula.</title>
        <authorList>
            <person name="Tang H."/>
            <person name="Krishnakumar V."/>
            <person name="Bidwell S."/>
            <person name="Rosen B."/>
            <person name="Chan A."/>
            <person name="Zhou S."/>
            <person name="Gentzbittel L."/>
            <person name="Childs K.L."/>
            <person name="Yandell M."/>
            <person name="Gundlach H."/>
            <person name="Mayer K.F."/>
            <person name="Schwartz D.C."/>
            <person name="Town C.D."/>
        </authorList>
    </citation>
    <scope>GENOME REANNOTATION</scope>
    <source>
        <strain evidence="3 4">cv. Jemalong A17</strain>
    </source>
</reference>
<evidence type="ECO:0000313" key="3">
    <source>
        <dbReference type="EnsemblPlants" id="AES88697"/>
    </source>
</evidence>
<dbReference type="PaxDb" id="3880-AES88697"/>
<dbReference type="Proteomes" id="UP000002051">
    <property type="component" value="Chromosome 4"/>
</dbReference>
<feature type="region of interest" description="Disordered" evidence="1">
    <location>
        <begin position="1"/>
        <end position="68"/>
    </location>
</feature>
<gene>
    <name evidence="2" type="ordered locus">MTR_4g061040</name>
</gene>